<accession>A0ABR2W831</accession>
<evidence type="ECO:0000259" key="1">
    <source>
        <dbReference type="SMART" id="SM01017"/>
    </source>
</evidence>
<reference evidence="2 3" key="1">
    <citation type="submission" date="2023-04" db="EMBL/GenBank/DDBJ databases">
        <title>Genome of Basidiobolus ranarum AG-B5.</title>
        <authorList>
            <person name="Stajich J.E."/>
            <person name="Carter-House D."/>
            <person name="Gryganskyi A."/>
        </authorList>
    </citation>
    <scope>NUCLEOTIDE SEQUENCE [LARGE SCALE GENOMIC DNA]</scope>
    <source>
        <strain evidence="2 3">AG-B5</strain>
    </source>
</reference>
<organism evidence="2 3">
    <name type="scientific">Basidiobolus ranarum</name>
    <dbReference type="NCBI Taxonomy" id="34480"/>
    <lineage>
        <taxon>Eukaryota</taxon>
        <taxon>Fungi</taxon>
        <taxon>Fungi incertae sedis</taxon>
        <taxon>Zoopagomycota</taxon>
        <taxon>Entomophthoromycotina</taxon>
        <taxon>Basidiobolomycetes</taxon>
        <taxon>Basidiobolales</taxon>
        <taxon>Basidiobolaceae</taxon>
        <taxon>Basidiobolus</taxon>
    </lineage>
</organism>
<dbReference type="InterPro" id="IPR011022">
    <property type="entry name" value="Arrestin_C-like"/>
</dbReference>
<comment type="caution">
    <text evidence="2">The sequence shown here is derived from an EMBL/GenBank/DDBJ whole genome shotgun (WGS) entry which is preliminary data.</text>
</comment>
<dbReference type="InterPro" id="IPR011021">
    <property type="entry name" value="Arrestin-like_N"/>
</dbReference>
<sequence>MALVKILNCGFNIEVDRDTIVNEFDSDSHTSNFIKGRVLFHPKIRTLLNELVLTVEGVYSVHSFHAYRTIEKTIIKQKLILSEQNDKGILLPPTCHEYPFELNIPGGLPQSFKGEFGRVSYKITAIGTLSGRWTMAYIKAERDLYIFRDMSPLYDTFRRKLSGTWMNSVSYNITLPKCGFVPGDTIPISFQYHVSNAKMNLTHMIGFLRENCMYRMPSDDIASGSIIREDQETLDYCGNYDQVEKDGVWKMYLKIPNTLTSFSCVSEYTQIVHKVSFHIEINNGGVLETFTLSLPIFILPSDFTKHSTDTTFDDVLPSYDIIPPPPSYSEVIVS</sequence>
<dbReference type="EMBL" id="JASJQH010006936">
    <property type="protein sequence ID" value="KAK9722921.1"/>
    <property type="molecule type" value="Genomic_DNA"/>
</dbReference>
<dbReference type="PANTHER" id="PTHR11188">
    <property type="entry name" value="ARRESTIN DOMAIN CONTAINING PROTEIN"/>
    <property type="match status" value="1"/>
</dbReference>
<gene>
    <name evidence="2" type="ORF">K7432_002306</name>
</gene>
<name>A0ABR2W831_9FUNG</name>
<evidence type="ECO:0000313" key="2">
    <source>
        <dbReference type="EMBL" id="KAK9722921.1"/>
    </source>
</evidence>
<dbReference type="InterPro" id="IPR014756">
    <property type="entry name" value="Ig_E-set"/>
</dbReference>
<proteinExistence type="predicted"/>
<feature type="domain" description="Arrestin C-terminal-like" evidence="1">
    <location>
        <begin position="165"/>
        <end position="303"/>
    </location>
</feature>
<dbReference type="Gene3D" id="2.60.40.640">
    <property type="match status" value="2"/>
</dbReference>
<dbReference type="InterPro" id="IPR014752">
    <property type="entry name" value="Arrestin-like_C"/>
</dbReference>
<keyword evidence="3" id="KW-1185">Reference proteome</keyword>
<protein>
    <recommendedName>
        <fullName evidence="1">Arrestin C-terminal-like domain-containing protein</fullName>
    </recommendedName>
</protein>
<dbReference type="Pfam" id="PF02752">
    <property type="entry name" value="Arrestin_C"/>
    <property type="match status" value="1"/>
</dbReference>
<dbReference type="InterPro" id="IPR050357">
    <property type="entry name" value="Arrestin_domain-protein"/>
</dbReference>
<dbReference type="SUPFAM" id="SSF81296">
    <property type="entry name" value="E set domains"/>
    <property type="match status" value="1"/>
</dbReference>
<evidence type="ECO:0000313" key="3">
    <source>
        <dbReference type="Proteomes" id="UP001479436"/>
    </source>
</evidence>
<dbReference type="Pfam" id="PF00339">
    <property type="entry name" value="Arrestin_N"/>
    <property type="match status" value="1"/>
</dbReference>
<dbReference type="SMART" id="SM01017">
    <property type="entry name" value="Arrestin_C"/>
    <property type="match status" value="1"/>
</dbReference>
<dbReference type="Proteomes" id="UP001479436">
    <property type="component" value="Unassembled WGS sequence"/>
</dbReference>
<dbReference type="PANTHER" id="PTHR11188:SF17">
    <property type="entry name" value="FI21816P1"/>
    <property type="match status" value="1"/>
</dbReference>